<organism evidence="2">
    <name type="scientific">Phytophthora nicotianae</name>
    <name type="common">Potato buckeye rot agent</name>
    <name type="synonym">Phytophthora parasitica</name>
    <dbReference type="NCBI Taxonomy" id="4792"/>
    <lineage>
        <taxon>Eukaryota</taxon>
        <taxon>Sar</taxon>
        <taxon>Stramenopiles</taxon>
        <taxon>Oomycota</taxon>
        <taxon>Peronosporomycetes</taxon>
        <taxon>Peronosporales</taxon>
        <taxon>Peronosporaceae</taxon>
        <taxon>Phytophthora</taxon>
    </lineage>
</organism>
<protein>
    <submittedName>
        <fullName evidence="2">Uncharacterized protein</fullName>
    </submittedName>
</protein>
<proteinExistence type="predicted"/>
<accession>W2IBZ3</accession>
<dbReference type="EMBL" id="KI688236">
    <property type="protein sequence ID" value="ETK78335.1"/>
    <property type="molecule type" value="Genomic_DNA"/>
</dbReference>
<dbReference type="Proteomes" id="UP000053864">
    <property type="component" value="Unassembled WGS sequence"/>
</dbReference>
<dbReference type="EMBL" id="KI674995">
    <property type="protein sequence ID" value="ETL31769.1"/>
    <property type="molecule type" value="Genomic_DNA"/>
</dbReference>
<name>W2IBZ3_PHYNI</name>
<dbReference type="Proteomes" id="UP000053236">
    <property type="component" value="Unassembled WGS sequence"/>
</dbReference>
<evidence type="ECO:0000313" key="2">
    <source>
        <dbReference type="EMBL" id="ETL31769.1"/>
    </source>
</evidence>
<reference evidence="2" key="2">
    <citation type="submission" date="2013-11" db="EMBL/GenBank/DDBJ databases">
        <title>The Genome Sequence of Phytophthora parasitica CJ05E6.</title>
        <authorList>
            <consortium name="The Broad Institute Genomics Platform"/>
            <person name="Russ C."/>
            <person name="Tyler B."/>
            <person name="Panabieres F."/>
            <person name="Shan W."/>
            <person name="Tripathy S."/>
            <person name="Grunwald N."/>
            <person name="Machado M."/>
            <person name="Johnson C.S."/>
            <person name="Arredondo F."/>
            <person name="Hong C."/>
            <person name="Coffey M."/>
            <person name="Young S.K."/>
            <person name="Zeng Q."/>
            <person name="Gargeya S."/>
            <person name="Fitzgerald M."/>
            <person name="Abouelleil A."/>
            <person name="Alvarado L."/>
            <person name="Chapman S.B."/>
            <person name="Gainer-Dewar J."/>
            <person name="Goldberg J."/>
            <person name="Griggs A."/>
            <person name="Gujja S."/>
            <person name="Hansen M."/>
            <person name="Howarth C."/>
            <person name="Imamovic A."/>
            <person name="Ireland A."/>
            <person name="Larimer J."/>
            <person name="McCowan C."/>
            <person name="Murphy C."/>
            <person name="Pearson M."/>
            <person name="Poon T.W."/>
            <person name="Priest M."/>
            <person name="Roberts A."/>
            <person name="Saif S."/>
            <person name="Shea T."/>
            <person name="Sykes S."/>
            <person name="Wortman J."/>
            <person name="Nusbaum C."/>
            <person name="Birren B."/>
        </authorList>
    </citation>
    <scope>NUCLEOTIDE SEQUENCE [LARGE SCALE GENOMIC DNA]</scope>
    <source>
        <strain evidence="2">CJ05E6</strain>
    </source>
</reference>
<dbReference type="AlphaFoldDB" id="W2IBZ3"/>
<evidence type="ECO:0000313" key="1">
    <source>
        <dbReference type="EMBL" id="ETK78335.1"/>
    </source>
</evidence>
<sequence length="36" mass="4346">MRDRRLHANIEPHEQCDRLHRAYASHLIIIFFSVTV</sequence>
<reference evidence="1" key="1">
    <citation type="submission" date="2013-11" db="EMBL/GenBank/DDBJ databases">
        <title>The Genome Sequence of Phytophthora parasitica CJ02B3.</title>
        <authorList>
            <consortium name="The Broad Institute Genomics Platform"/>
            <person name="Russ C."/>
            <person name="Tyler B."/>
            <person name="Panabieres F."/>
            <person name="Shan W."/>
            <person name="Tripathy S."/>
            <person name="Grunwald N."/>
            <person name="Machado M."/>
            <person name="Johnson C.S."/>
            <person name="Arredondo F."/>
            <person name="Hong C."/>
            <person name="Coffey M."/>
            <person name="Young S.K."/>
            <person name="Zeng Q."/>
            <person name="Gargeya S."/>
            <person name="Fitzgerald M."/>
            <person name="Abouelleil A."/>
            <person name="Alvarado L."/>
            <person name="Chapman S.B."/>
            <person name="Gainer-Dewar J."/>
            <person name="Goldberg J."/>
            <person name="Griggs A."/>
            <person name="Gujja S."/>
            <person name="Hansen M."/>
            <person name="Howarth C."/>
            <person name="Imamovic A."/>
            <person name="Ireland A."/>
            <person name="Larimer J."/>
            <person name="McCowan C."/>
            <person name="Murphy C."/>
            <person name="Pearson M."/>
            <person name="Poon T.W."/>
            <person name="Priest M."/>
            <person name="Roberts A."/>
            <person name="Saif S."/>
            <person name="Shea T."/>
            <person name="Sykes S."/>
            <person name="Wortman J."/>
            <person name="Nusbaum C."/>
            <person name="Birren B."/>
        </authorList>
    </citation>
    <scope>NUCLEOTIDE SEQUENCE [LARGE SCALE GENOMIC DNA]</scope>
    <source>
        <strain evidence="1">CJ02B3</strain>
    </source>
</reference>
<gene>
    <name evidence="1" type="ORF">L915_15612</name>
    <name evidence="2" type="ORF">L916_15505</name>
</gene>